<reference evidence="6 7" key="1">
    <citation type="journal article" date="2018" name="Mol. Ecol.">
        <title>The obligate alkalophilic soda-lake fungus Sodiomyces alkalinus has shifted to a protein diet.</title>
        <authorList>
            <person name="Grum-Grzhimaylo A.A."/>
            <person name="Falkoski D.L."/>
            <person name="van den Heuvel J."/>
            <person name="Valero-Jimenez C.A."/>
            <person name="Min B."/>
            <person name="Choi I.G."/>
            <person name="Lipzen A."/>
            <person name="Daum C.G."/>
            <person name="Aanen D.K."/>
            <person name="Tsang A."/>
            <person name="Henrissat B."/>
            <person name="Bilanenko E.N."/>
            <person name="de Vries R.P."/>
            <person name="van Kan J.A.L."/>
            <person name="Grigoriev I.V."/>
            <person name="Debets A.J.M."/>
        </authorList>
    </citation>
    <scope>NUCLEOTIDE SEQUENCE [LARGE SCALE GENOMIC DNA]</scope>
    <source>
        <strain evidence="6 7">F11</strain>
    </source>
</reference>
<feature type="transmembrane region" description="Helical" evidence="4">
    <location>
        <begin position="245"/>
        <end position="264"/>
    </location>
</feature>
<dbReference type="InterPro" id="IPR020846">
    <property type="entry name" value="MFS_dom"/>
</dbReference>
<feature type="transmembrane region" description="Helical" evidence="4">
    <location>
        <begin position="352"/>
        <end position="369"/>
    </location>
</feature>
<feature type="transmembrane region" description="Helical" evidence="4">
    <location>
        <begin position="409"/>
        <end position="434"/>
    </location>
</feature>
<evidence type="ECO:0000313" key="6">
    <source>
        <dbReference type="EMBL" id="ROT37863.1"/>
    </source>
</evidence>
<keyword evidence="4" id="KW-1133">Transmembrane helix</keyword>
<dbReference type="OrthoDB" id="5212574at2759"/>
<feature type="compositionally biased region" description="Basic and acidic residues" evidence="3">
    <location>
        <begin position="10"/>
        <end position="35"/>
    </location>
</feature>
<keyword evidence="4" id="KW-0472">Membrane</keyword>
<dbReference type="InterPro" id="IPR050327">
    <property type="entry name" value="Proton-linked_MCT"/>
</dbReference>
<comment type="similarity">
    <text evidence="2">Belongs to the major facilitator superfamily. Monocarboxylate porter (TC 2.A.1.13) family.</text>
</comment>
<feature type="transmembrane region" description="Helical" evidence="4">
    <location>
        <begin position="117"/>
        <end position="137"/>
    </location>
</feature>
<feature type="transmembrane region" description="Helical" evidence="4">
    <location>
        <begin position="213"/>
        <end position="238"/>
    </location>
</feature>
<feature type="transmembrane region" description="Helical" evidence="4">
    <location>
        <begin position="381"/>
        <end position="403"/>
    </location>
</feature>
<feature type="compositionally biased region" description="Basic and acidic residues" evidence="3">
    <location>
        <begin position="46"/>
        <end position="58"/>
    </location>
</feature>
<feature type="region of interest" description="Disordered" evidence="3">
    <location>
        <begin position="1"/>
        <end position="112"/>
    </location>
</feature>
<sequence length="511" mass="55326">MTGHTPSFRPSEDDVEKQQVHSETRIEQSKTRDTEEGGLGAVAVLEKNDDDKFNRDTGSRPSESTASLDEYPPPNGDRIRDVSTAEEELPREDTGAVGRVVSSKSSVAPEPAPDGGLAAWLVVLSGHLIVMNTWGVINSFGTFQTYYTTLLSRPPEDISWIGSFQIFLLFFIGAFTGRLTDAGFARHSLTIGAVLCLLGTFATSWCTQYWQFFLAQGLCVGLGNGFVFCPSLAVLATWFHRRRALAIGITASGSATGGLVFPSMVRQLLPRVGFGWTMRAIGFIQLGSFIISIIFLRSRIKPRRSGKLVELAAFREGEYTLYASGAFMCFLGVYFAFYYLASYAREIQGMSYPTSLNLLLILNGMGYLGRLVPNHIADRIGTLNVLVPLAAISALLMYCWMAVSSPAGLYVWSVFYGIAAGGIQSMFPAALSALTTDPRRQGTRIGMVFTIVSFSVLIGSPIGGAILTAMDGSYAGAQAFAGTSLVAGTVLISTAREVKRRKAGQPFWTKV</sequence>
<dbReference type="AlphaFoldDB" id="A0A3N2PTN5"/>
<dbReference type="InterPro" id="IPR011701">
    <property type="entry name" value="MFS"/>
</dbReference>
<dbReference type="GO" id="GO:0016020">
    <property type="term" value="C:membrane"/>
    <property type="evidence" value="ECO:0007669"/>
    <property type="project" value="UniProtKB-SubCell"/>
</dbReference>
<dbReference type="Pfam" id="PF07690">
    <property type="entry name" value="MFS_1"/>
    <property type="match status" value="2"/>
</dbReference>
<dbReference type="PANTHER" id="PTHR11360:SF130">
    <property type="entry name" value="MAJOR FACILITATOR SUPERFAMILY (MFS) PROFILE DOMAIN-CONTAINING PROTEIN-RELATED"/>
    <property type="match status" value="1"/>
</dbReference>
<evidence type="ECO:0000256" key="1">
    <source>
        <dbReference type="ARBA" id="ARBA00004141"/>
    </source>
</evidence>
<evidence type="ECO:0000259" key="5">
    <source>
        <dbReference type="PROSITE" id="PS50850"/>
    </source>
</evidence>
<dbReference type="CDD" id="cd17352">
    <property type="entry name" value="MFS_MCT_SLC16"/>
    <property type="match status" value="1"/>
</dbReference>
<feature type="transmembrane region" description="Helical" evidence="4">
    <location>
        <begin position="189"/>
        <end position="207"/>
    </location>
</feature>
<feature type="transmembrane region" description="Helical" evidence="4">
    <location>
        <begin position="446"/>
        <end position="467"/>
    </location>
</feature>
<feature type="transmembrane region" description="Helical" evidence="4">
    <location>
        <begin position="276"/>
        <end position="298"/>
    </location>
</feature>
<organism evidence="6 7">
    <name type="scientific">Sodiomyces alkalinus (strain CBS 110278 / VKM F-3762 / F11)</name>
    <name type="common">Alkaliphilic filamentous fungus</name>
    <dbReference type="NCBI Taxonomy" id="1314773"/>
    <lineage>
        <taxon>Eukaryota</taxon>
        <taxon>Fungi</taxon>
        <taxon>Dikarya</taxon>
        <taxon>Ascomycota</taxon>
        <taxon>Pezizomycotina</taxon>
        <taxon>Sordariomycetes</taxon>
        <taxon>Hypocreomycetidae</taxon>
        <taxon>Glomerellales</taxon>
        <taxon>Plectosphaerellaceae</taxon>
        <taxon>Sodiomyces</taxon>
    </lineage>
</organism>
<dbReference type="InterPro" id="IPR036259">
    <property type="entry name" value="MFS_trans_sf"/>
</dbReference>
<dbReference type="GO" id="GO:0022857">
    <property type="term" value="F:transmembrane transporter activity"/>
    <property type="evidence" value="ECO:0007669"/>
    <property type="project" value="InterPro"/>
</dbReference>
<dbReference type="SUPFAM" id="SSF103473">
    <property type="entry name" value="MFS general substrate transporter"/>
    <property type="match status" value="1"/>
</dbReference>
<name>A0A3N2PTN5_SODAK</name>
<comment type="subcellular location">
    <subcellularLocation>
        <location evidence="1">Membrane</location>
        <topology evidence="1">Multi-pass membrane protein</topology>
    </subcellularLocation>
</comment>
<keyword evidence="4" id="KW-0812">Transmembrane</keyword>
<gene>
    <name evidence="6" type="ORF">SODALDRAFT_296187</name>
</gene>
<feature type="transmembrane region" description="Helical" evidence="4">
    <location>
        <begin position="473"/>
        <end position="492"/>
    </location>
</feature>
<feature type="domain" description="Major facilitator superfamily (MFS) profile" evidence="5">
    <location>
        <begin position="119"/>
        <end position="499"/>
    </location>
</feature>
<evidence type="ECO:0000256" key="3">
    <source>
        <dbReference type="SAM" id="MobiDB-lite"/>
    </source>
</evidence>
<proteinExistence type="inferred from homology"/>
<dbReference type="Proteomes" id="UP000272025">
    <property type="component" value="Unassembled WGS sequence"/>
</dbReference>
<feature type="transmembrane region" description="Helical" evidence="4">
    <location>
        <begin position="157"/>
        <end position="177"/>
    </location>
</feature>
<protein>
    <submittedName>
        <fullName evidence="6">Major facilitator superfamily transporter</fullName>
    </submittedName>
</protein>
<evidence type="ECO:0000256" key="2">
    <source>
        <dbReference type="ARBA" id="ARBA00006727"/>
    </source>
</evidence>
<evidence type="ECO:0000256" key="4">
    <source>
        <dbReference type="SAM" id="Phobius"/>
    </source>
</evidence>
<dbReference type="Gene3D" id="1.20.1250.20">
    <property type="entry name" value="MFS general substrate transporter like domains"/>
    <property type="match status" value="2"/>
</dbReference>
<dbReference type="GeneID" id="39577273"/>
<dbReference type="RefSeq" id="XP_028465669.1">
    <property type="nucleotide sequence ID" value="XM_028608795.1"/>
</dbReference>
<dbReference type="PROSITE" id="PS50850">
    <property type="entry name" value="MFS"/>
    <property type="match status" value="1"/>
</dbReference>
<evidence type="ECO:0000313" key="7">
    <source>
        <dbReference type="Proteomes" id="UP000272025"/>
    </source>
</evidence>
<dbReference type="EMBL" id="ML119056">
    <property type="protein sequence ID" value="ROT37863.1"/>
    <property type="molecule type" value="Genomic_DNA"/>
</dbReference>
<keyword evidence="7" id="KW-1185">Reference proteome</keyword>
<feature type="transmembrane region" description="Helical" evidence="4">
    <location>
        <begin position="319"/>
        <end position="340"/>
    </location>
</feature>
<accession>A0A3N2PTN5</accession>
<dbReference type="PANTHER" id="PTHR11360">
    <property type="entry name" value="MONOCARBOXYLATE TRANSPORTER"/>
    <property type="match status" value="1"/>
</dbReference>